<protein>
    <submittedName>
        <fullName evidence="2">DUF1345 domain-containing protein</fullName>
    </submittedName>
</protein>
<evidence type="ECO:0000313" key="3">
    <source>
        <dbReference type="Proteomes" id="UP001595456"/>
    </source>
</evidence>
<sequence>MPKRIPHPRYVLFLAGFLLGVMLAGGMMPIIPAILVGFDAGVAAFLLSCISLWKHGQADRLRRDARDNDAGRILLLLLTLLIAATILGALGLLVLLRETGSAFMAGLIILTLCASWLFVNLIYALHYARLYFDEEAQEDRGGLLFPDTATPEFADFVNFAFVIGMTCQTADVAITGTHMRRVATFHGLFAFAFNLVILALTINVLAAGIGK</sequence>
<evidence type="ECO:0000313" key="2">
    <source>
        <dbReference type="EMBL" id="MFC3097701.1"/>
    </source>
</evidence>
<keyword evidence="1" id="KW-1133">Transmembrane helix</keyword>
<feature type="transmembrane region" description="Helical" evidence="1">
    <location>
        <begin position="188"/>
        <end position="209"/>
    </location>
</feature>
<keyword evidence="1" id="KW-0812">Transmembrane</keyword>
<dbReference type="RefSeq" id="WP_336925134.1">
    <property type="nucleotide sequence ID" value="NZ_JBANRO010000003.1"/>
</dbReference>
<organism evidence="2 3">
    <name type="scientific">Alteraurantiacibacter palmitatis</name>
    <dbReference type="NCBI Taxonomy" id="2054628"/>
    <lineage>
        <taxon>Bacteria</taxon>
        <taxon>Pseudomonadati</taxon>
        <taxon>Pseudomonadota</taxon>
        <taxon>Alphaproteobacteria</taxon>
        <taxon>Sphingomonadales</taxon>
        <taxon>Erythrobacteraceae</taxon>
        <taxon>Alteraurantiacibacter</taxon>
    </lineage>
</organism>
<name>A0ABV7E6U1_9SPHN</name>
<gene>
    <name evidence="2" type="ORF">ACFODU_07790</name>
</gene>
<accession>A0ABV7E6U1</accession>
<feature type="transmembrane region" description="Helical" evidence="1">
    <location>
        <begin position="102"/>
        <end position="125"/>
    </location>
</feature>
<reference evidence="3" key="1">
    <citation type="journal article" date="2019" name="Int. J. Syst. Evol. Microbiol.">
        <title>The Global Catalogue of Microorganisms (GCM) 10K type strain sequencing project: providing services to taxonomists for standard genome sequencing and annotation.</title>
        <authorList>
            <consortium name="The Broad Institute Genomics Platform"/>
            <consortium name="The Broad Institute Genome Sequencing Center for Infectious Disease"/>
            <person name="Wu L."/>
            <person name="Ma J."/>
        </authorList>
    </citation>
    <scope>NUCLEOTIDE SEQUENCE [LARGE SCALE GENOMIC DNA]</scope>
    <source>
        <strain evidence="3">KCTC 52607</strain>
    </source>
</reference>
<dbReference type="Pfam" id="PF07077">
    <property type="entry name" value="DUF1345"/>
    <property type="match status" value="1"/>
</dbReference>
<evidence type="ECO:0000256" key="1">
    <source>
        <dbReference type="SAM" id="Phobius"/>
    </source>
</evidence>
<proteinExistence type="predicted"/>
<keyword evidence="1" id="KW-0472">Membrane</keyword>
<feature type="transmembrane region" description="Helical" evidence="1">
    <location>
        <begin position="7"/>
        <end position="24"/>
    </location>
</feature>
<feature type="transmembrane region" description="Helical" evidence="1">
    <location>
        <begin position="73"/>
        <end position="96"/>
    </location>
</feature>
<dbReference type="EMBL" id="JBHRST010000009">
    <property type="protein sequence ID" value="MFC3097701.1"/>
    <property type="molecule type" value="Genomic_DNA"/>
</dbReference>
<dbReference type="InterPro" id="IPR009781">
    <property type="entry name" value="DUF1345"/>
</dbReference>
<keyword evidence="3" id="KW-1185">Reference proteome</keyword>
<comment type="caution">
    <text evidence="2">The sequence shown here is derived from an EMBL/GenBank/DDBJ whole genome shotgun (WGS) entry which is preliminary data.</text>
</comment>
<feature type="transmembrane region" description="Helical" evidence="1">
    <location>
        <begin position="30"/>
        <end position="53"/>
    </location>
</feature>
<dbReference type="Proteomes" id="UP001595456">
    <property type="component" value="Unassembled WGS sequence"/>
</dbReference>